<dbReference type="PANTHER" id="PTHR42648">
    <property type="entry name" value="TRANSPOSASE, PUTATIVE-RELATED"/>
    <property type="match status" value="1"/>
</dbReference>
<accession>A0A2G9XCM2</accession>
<dbReference type="InterPro" id="IPR012337">
    <property type="entry name" value="RNaseH-like_sf"/>
</dbReference>
<evidence type="ECO:0000259" key="1">
    <source>
        <dbReference type="PROSITE" id="PS50994"/>
    </source>
</evidence>
<dbReference type="PROSITE" id="PS50994">
    <property type="entry name" value="INTEGRASE"/>
    <property type="match status" value="1"/>
</dbReference>
<dbReference type="EMBL" id="PCQY01000014">
    <property type="protein sequence ID" value="PIP04706.1"/>
    <property type="molecule type" value="Genomic_DNA"/>
</dbReference>
<reference evidence="2 3" key="1">
    <citation type="submission" date="2017-09" db="EMBL/GenBank/DDBJ databases">
        <title>Depth-based differentiation of microbial function through sediment-hosted aquifers and enrichment of novel symbionts in the deep terrestrial subsurface.</title>
        <authorList>
            <person name="Probst A.J."/>
            <person name="Ladd B."/>
            <person name="Jarett J.K."/>
            <person name="Geller-Mcgrath D.E."/>
            <person name="Sieber C.M."/>
            <person name="Emerson J.B."/>
            <person name="Anantharaman K."/>
            <person name="Thomas B.C."/>
            <person name="Malmstrom R."/>
            <person name="Stieglmeier M."/>
            <person name="Klingl A."/>
            <person name="Woyke T."/>
            <person name="Ryan C.M."/>
            <person name="Banfield J.F."/>
        </authorList>
    </citation>
    <scope>NUCLEOTIDE SEQUENCE [LARGE SCALE GENOMIC DNA]</scope>
    <source>
        <strain evidence="2">CG23_combo_of_CG06-09_8_20_14_all_40_14</strain>
    </source>
</reference>
<dbReference type="Gene3D" id="3.30.420.10">
    <property type="entry name" value="Ribonuclease H-like superfamily/Ribonuclease H"/>
    <property type="match status" value="1"/>
</dbReference>
<dbReference type="AlphaFoldDB" id="A0A2G9XCM2"/>
<dbReference type="InterPro" id="IPR036397">
    <property type="entry name" value="RNaseH_sf"/>
</dbReference>
<organism evidence="2 3">
    <name type="scientific">candidate division WWE3 bacterium CG23_combo_of_CG06-09_8_20_14_all_40_14</name>
    <dbReference type="NCBI Taxonomy" id="1975095"/>
    <lineage>
        <taxon>Bacteria</taxon>
        <taxon>Katanobacteria</taxon>
    </lineage>
</organism>
<proteinExistence type="predicted"/>
<name>A0A2G9XCM2_UNCKA</name>
<evidence type="ECO:0000313" key="2">
    <source>
        <dbReference type="EMBL" id="PIP04706.1"/>
    </source>
</evidence>
<sequence>MSTSIEIIRTVILIRKNNLEMSKYEIKEELKRKNISLGTSSIQKIINRNPSLLNTQHIKKLKSRKKRHIARIKAGSELKDKYPGALVQVGTKHLYILGKRFYLFTAIDCKSRIGFVSVYLTGSSLSGAEFLKEMVTFSPFKIEAIQTDNGSEYLLNFHKKCEELGIKHFFTDPRCPKQNGRVERFIQTATYEFFNWQDDLVDEILMIKEKCLEFNLMYNTKRYHQALGYKTPFEYLEELKCSNLVKGKVYGI</sequence>
<feature type="domain" description="Integrase catalytic" evidence="1">
    <location>
        <begin position="79"/>
        <end position="240"/>
    </location>
</feature>
<dbReference type="GO" id="GO:0003676">
    <property type="term" value="F:nucleic acid binding"/>
    <property type="evidence" value="ECO:0007669"/>
    <property type="project" value="InterPro"/>
</dbReference>
<dbReference type="GO" id="GO:0015074">
    <property type="term" value="P:DNA integration"/>
    <property type="evidence" value="ECO:0007669"/>
    <property type="project" value="InterPro"/>
</dbReference>
<protein>
    <recommendedName>
        <fullName evidence="1">Integrase catalytic domain-containing protein</fullName>
    </recommendedName>
</protein>
<dbReference type="Proteomes" id="UP000231388">
    <property type="component" value="Unassembled WGS sequence"/>
</dbReference>
<dbReference type="InterPro" id="IPR001584">
    <property type="entry name" value="Integrase_cat-core"/>
</dbReference>
<comment type="caution">
    <text evidence="2">The sequence shown here is derived from an EMBL/GenBank/DDBJ whole genome shotgun (WGS) entry which is preliminary data.</text>
</comment>
<evidence type="ECO:0000313" key="3">
    <source>
        <dbReference type="Proteomes" id="UP000231388"/>
    </source>
</evidence>
<dbReference type="Pfam" id="PF13683">
    <property type="entry name" value="rve_3"/>
    <property type="match status" value="1"/>
</dbReference>
<dbReference type="InterPro" id="IPR039537">
    <property type="entry name" value="Retrotran_Ty1/copia-like"/>
</dbReference>
<dbReference type="PANTHER" id="PTHR42648:SF15">
    <property type="entry name" value="BLL8290 PROTEIN"/>
    <property type="match status" value="1"/>
</dbReference>
<gene>
    <name evidence="2" type="ORF">COX53_01070</name>
</gene>
<dbReference type="SUPFAM" id="SSF53098">
    <property type="entry name" value="Ribonuclease H-like"/>
    <property type="match status" value="1"/>
</dbReference>